<protein>
    <submittedName>
        <fullName evidence="1">Uncharacterized protein</fullName>
    </submittedName>
</protein>
<evidence type="ECO:0000313" key="1">
    <source>
        <dbReference type="EMBL" id="KAK5923152.1"/>
    </source>
</evidence>
<sequence>MRTFMEKVADGKMGARHTDPVVALFEQRFEETFKRLAEGGRTPALWVQYHSMVDVIKVFIRTERLADHNGHLCCIVSRMLDIFAAAGHHQYAKGARLYCQLMKQLYRADIDEVSQVRRWTEQREDETQGFWSQVLGARP</sequence>
<name>A0AAN8HPR8_CHAGU</name>
<keyword evidence="2" id="KW-1185">Reference proteome</keyword>
<organism evidence="1 2">
    <name type="scientific">Champsocephalus gunnari</name>
    <name type="common">Mackerel icefish</name>
    <dbReference type="NCBI Taxonomy" id="52237"/>
    <lineage>
        <taxon>Eukaryota</taxon>
        <taxon>Metazoa</taxon>
        <taxon>Chordata</taxon>
        <taxon>Craniata</taxon>
        <taxon>Vertebrata</taxon>
        <taxon>Euteleostomi</taxon>
        <taxon>Actinopterygii</taxon>
        <taxon>Neopterygii</taxon>
        <taxon>Teleostei</taxon>
        <taxon>Neoteleostei</taxon>
        <taxon>Acanthomorphata</taxon>
        <taxon>Eupercaria</taxon>
        <taxon>Perciformes</taxon>
        <taxon>Notothenioidei</taxon>
        <taxon>Channichthyidae</taxon>
        <taxon>Champsocephalus</taxon>
    </lineage>
</organism>
<comment type="caution">
    <text evidence="1">The sequence shown here is derived from an EMBL/GenBank/DDBJ whole genome shotgun (WGS) entry which is preliminary data.</text>
</comment>
<proteinExistence type="predicted"/>
<reference evidence="1 2" key="1">
    <citation type="journal article" date="2023" name="Mol. Biol. Evol.">
        <title>Genomics of Secondarily Temperate Adaptation in the Only Non-Antarctic Icefish.</title>
        <authorList>
            <person name="Rivera-Colon A.G."/>
            <person name="Rayamajhi N."/>
            <person name="Minhas B.F."/>
            <person name="Madrigal G."/>
            <person name="Bilyk K.T."/>
            <person name="Yoon V."/>
            <person name="Hune M."/>
            <person name="Gregory S."/>
            <person name="Cheng C.H.C."/>
            <person name="Catchen J.M."/>
        </authorList>
    </citation>
    <scope>NUCLEOTIDE SEQUENCE [LARGE SCALE GENOMIC DNA]</scope>
    <source>
        <tissue evidence="1">White muscle</tissue>
    </source>
</reference>
<gene>
    <name evidence="1" type="ORF">CgunFtcFv8_000149</name>
</gene>
<dbReference type="AlphaFoldDB" id="A0AAN8HPR8"/>
<dbReference type="Proteomes" id="UP001331515">
    <property type="component" value="Unassembled WGS sequence"/>
</dbReference>
<accession>A0AAN8HPR8</accession>
<dbReference type="EMBL" id="JAURVH010001521">
    <property type="protein sequence ID" value="KAK5923152.1"/>
    <property type="molecule type" value="Genomic_DNA"/>
</dbReference>
<evidence type="ECO:0000313" key="2">
    <source>
        <dbReference type="Proteomes" id="UP001331515"/>
    </source>
</evidence>